<dbReference type="Proteomes" id="UP000006729">
    <property type="component" value="Chromosome 7"/>
</dbReference>
<proteinExistence type="predicted"/>
<evidence type="ECO:0000313" key="4">
    <source>
        <dbReference type="Proteomes" id="UP000006729"/>
    </source>
</evidence>
<keyword evidence="1" id="KW-0862">Zinc</keyword>
<evidence type="ECO:0000259" key="2">
    <source>
        <dbReference type="PROSITE" id="PS50089"/>
    </source>
</evidence>
<dbReference type="InterPro" id="IPR013083">
    <property type="entry name" value="Znf_RING/FYVE/PHD"/>
</dbReference>
<evidence type="ECO:0000256" key="1">
    <source>
        <dbReference type="PROSITE-ProRule" id="PRU00175"/>
    </source>
</evidence>
<dbReference type="GO" id="GO:0016567">
    <property type="term" value="P:protein ubiquitination"/>
    <property type="evidence" value="ECO:0000318"/>
    <property type="project" value="GO_Central"/>
</dbReference>
<accession>B9NBY4</accession>
<dbReference type="SUPFAM" id="SSF57850">
    <property type="entry name" value="RING/U-box"/>
    <property type="match status" value="1"/>
</dbReference>
<dbReference type="PROSITE" id="PS50089">
    <property type="entry name" value="ZF_RING_2"/>
    <property type="match status" value="1"/>
</dbReference>
<gene>
    <name evidence="3" type="ORF">POPTR_007G084600</name>
</gene>
<dbReference type="Gene3D" id="3.30.40.10">
    <property type="entry name" value="Zinc/RING finger domain, C3HC4 (zinc finger)"/>
    <property type="match status" value="1"/>
</dbReference>
<keyword evidence="1" id="KW-0863">Zinc-finger</keyword>
<keyword evidence="4" id="KW-1185">Reference proteome</keyword>
<keyword evidence="1" id="KW-0479">Metal-binding</keyword>
<dbReference type="InterPro" id="IPR001841">
    <property type="entry name" value="Znf_RING"/>
</dbReference>
<name>B9NBY4_POPTR</name>
<dbReference type="HOGENOM" id="CLU_2744781_0_0_1"/>
<dbReference type="EMBL" id="CM009296">
    <property type="protein sequence ID" value="PNT27808.1"/>
    <property type="molecule type" value="Genomic_DNA"/>
</dbReference>
<dbReference type="Pfam" id="PF13639">
    <property type="entry name" value="zf-RING_2"/>
    <property type="match status" value="1"/>
</dbReference>
<organism evidence="3 4">
    <name type="scientific">Populus trichocarpa</name>
    <name type="common">Western balsam poplar</name>
    <name type="synonym">Populus balsamifera subsp. trichocarpa</name>
    <dbReference type="NCBI Taxonomy" id="3694"/>
    <lineage>
        <taxon>Eukaryota</taxon>
        <taxon>Viridiplantae</taxon>
        <taxon>Streptophyta</taxon>
        <taxon>Embryophyta</taxon>
        <taxon>Tracheophyta</taxon>
        <taxon>Spermatophyta</taxon>
        <taxon>Magnoliopsida</taxon>
        <taxon>eudicotyledons</taxon>
        <taxon>Gunneridae</taxon>
        <taxon>Pentapetalae</taxon>
        <taxon>rosids</taxon>
        <taxon>fabids</taxon>
        <taxon>Malpighiales</taxon>
        <taxon>Salicaceae</taxon>
        <taxon>Saliceae</taxon>
        <taxon>Populus</taxon>
    </lineage>
</organism>
<dbReference type="InParanoid" id="B9NBY4"/>
<reference evidence="3 4" key="1">
    <citation type="journal article" date="2006" name="Science">
        <title>The genome of black cottonwood, Populus trichocarpa (Torr. &amp; Gray).</title>
        <authorList>
            <person name="Tuskan G.A."/>
            <person name="Difazio S."/>
            <person name="Jansson S."/>
            <person name="Bohlmann J."/>
            <person name="Grigoriev I."/>
            <person name="Hellsten U."/>
            <person name="Putnam N."/>
            <person name="Ralph S."/>
            <person name="Rombauts S."/>
            <person name="Salamov A."/>
            <person name="Schein J."/>
            <person name="Sterck L."/>
            <person name="Aerts A."/>
            <person name="Bhalerao R.R."/>
            <person name="Bhalerao R.P."/>
            <person name="Blaudez D."/>
            <person name="Boerjan W."/>
            <person name="Brun A."/>
            <person name="Brunner A."/>
            <person name="Busov V."/>
            <person name="Campbell M."/>
            <person name="Carlson J."/>
            <person name="Chalot M."/>
            <person name="Chapman J."/>
            <person name="Chen G.L."/>
            <person name="Cooper D."/>
            <person name="Coutinho P.M."/>
            <person name="Couturier J."/>
            <person name="Covert S."/>
            <person name="Cronk Q."/>
            <person name="Cunningham R."/>
            <person name="Davis J."/>
            <person name="Degroeve S."/>
            <person name="Dejardin A."/>
            <person name="Depamphilis C."/>
            <person name="Detter J."/>
            <person name="Dirks B."/>
            <person name="Dubchak I."/>
            <person name="Duplessis S."/>
            <person name="Ehlting J."/>
            <person name="Ellis B."/>
            <person name="Gendler K."/>
            <person name="Goodstein D."/>
            <person name="Gribskov M."/>
            <person name="Grimwood J."/>
            <person name="Groover A."/>
            <person name="Gunter L."/>
            <person name="Hamberger B."/>
            <person name="Heinze B."/>
            <person name="Helariutta Y."/>
            <person name="Henrissat B."/>
            <person name="Holligan D."/>
            <person name="Holt R."/>
            <person name="Huang W."/>
            <person name="Islam-Faridi N."/>
            <person name="Jones S."/>
            <person name="Jones-Rhoades M."/>
            <person name="Jorgensen R."/>
            <person name="Joshi C."/>
            <person name="Kangasjarvi J."/>
            <person name="Karlsson J."/>
            <person name="Kelleher C."/>
            <person name="Kirkpatrick R."/>
            <person name="Kirst M."/>
            <person name="Kohler A."/>
            <person name="Kalluri U."/>
            <person name="Larimer F."/>
            <person name="Leebens-Mack J."/>
            <person name="Leple J.C."/>
            <person name="Locascio P."/>
            <person name="Lou Y."/>
            <person name="Lucas S."/>
            <person name="Martin F."/>
            <person name="Montanini B."/>
            <person name="Napoli C."/>
            <person name="Nelson D.R."/>
            <person name="Nelson C."/>
            <person name="Nieminen K."/>
            <person name="Nilsson O."/>
            <person name="Pereda V."/>
            <person name="Peter G."/>
            <person name="Philippe R."/>
            <person name="Pilate G."/>
            <person name="Poliakov A."/>
            <person name="Razumovskaya J."/>
            <person name="Richardson P."/>
            <person name="Rinaldi C."/>
            <person name="Ritland K."/>
            <person name="Rouze P."/>
            <person name="Ryaboy D."/>
            <person name="Schmutz J."/>
            <person name="Schrader J."/>
            <person name="Segerman B."/>
            <person name="Shin H."/>
            <person name="Siddiqui A."/>
            <person name="Sterky F."/>
            <person name="Terry A."/>
            <person name="Tsai C.J."/>
            <person name="Uberbacher E."/>
            <person name="Unneberg P."/>
            <person name="Vahala J."/>
            <person name="Wall K."/>
            <person name="Wessler S."/>
            <person name="Yang G."/>
            <person name="Yin T."/>
            <person name="Douglas C."/>
            <person name="Marra M."/>
            <person name="Sandberg G."/>
            <person name="Van de Peer Y."/>
            <person name="Rokhsar D."/>
        </authorList>
    </citation>
    <scope>NUCLEOTIDE SEQUENCE [LARGE SCALE GENOMIC DNA]</scope>
    <source>
        <strain evidence="4">cv. Nisqually</strain>
    </source>
</reference>
<dbReference type="GO" id="GO:0061630">
    <property type="term" value="F:ubiquitin protein ligase activity"/>
    <property type="evidence" value="ECO:0000318"/>
    <property type="project" value="GO_Central"/>
</dbReference>
<sequence length="71" mass="8126">MSTNAQPMAMDNLYLSRKVLYTRVIKVEEGYAKQPCAVCFEELLIGGKAILLPCSHVYHCGCIRKWFKMIN</sequence>
<dbReference type="AlphaFoldDB" id="B9NBY4"/>
<evidence type="ECO:0000313" key="3">
    <source>
        <dbReference type="EMBL" id="PNT27808.1"/>
    </source>
</evidence>
<protein>
    <recommendedName>
        <fullName evidence="2">RING-type domain-containing protein</fullName>
    </recommendedName>
</protein>
<dbReference type="GO" id="GO:0008270">
    <property type="term" value="F:zinc ion binding"/>
    <property type="evidence" value="ECO:0007669"/>
    <property type="project" value="UniProtKB-KW"/>
</dbReference>
<feature type="domain" description="RING-type" evidence="2">
    <location>
        <begin position="36"/>
        <end position="71"/>
    </location>
</feature>
<dbReference type="CDD" id="cd16448">
    <property type="entry name" value="RING-H2"/>
    <property type="match status" value="1"/>
</dbReference>
<dbReference type="GO" id="GO:0005737">
    <property type="term" value="C:cytoplasm"/>
    <property type="evidence" value="ECO:0000318"/>
    <property type="project" value="GO_Central"/>
</dbReference>